<evidence type="ECO:0000256" key="6">
    <source>
        <dbReference type="SAM" id="Phobius"/>
    </source>
</evidence>
<dbReference type="AlphaFoldDB" id="A0A1F5YW64"/>
<evidence type="ECO:0000256" key="5">
    <source>
        <dbReference type="ARBA" id="ARBA00023136"/>
    </source>
</evidence>
<dbReference type="PANTHER" id="PTHR32322:SF2">
    <property type="entry name" value="EAMA DOMAIN-CONTAINING PROTEIN"/>
    <property type="match status" value="1"/>
</dbReference>
<dbReference type="STRING" id="1798374.A2Z33_04210"/>
<keyword evidence="4 6" id="KW-1133">Transmembrane helix</keyword>
<name>A0A1F5YW64_9BACT</name>
<evidence type="ECO:0000256" key="4">
    <source>
        <dbReference type="ARBA" id="ARBA00022989"/>
    </source>
</evidence>
<dbReference type="Gene3D" id="1.10.3730.20">
    <property type="match status" value="2"/>
</dbReference>
<keyword evidence="5 6" id="KW-0472">Membrane</keyword>
<feature type="domain" description="EamA" evidence="7">
    <location>
        <begin position="156"/>
        <end position="285"/>
    </location>
</feature>
<dbReference type="GO" id="GO:0016020">
    <property type="term" value="C:membrane"/>
    <property type="evidence" value="ECO:0007669"/>
    <property type="project" value="UniProtKB-SubCell"/>
</dbReference>
<feature type="domain" description="EamA" evidence="7">
    <location>
        <begin position="1"/>
        <end position="135"/>
    </location>
</feature>
<gene>
    <name evidence="8" type="ORF">A2Z33_04210</name>
</gene>
<evidence type="ECO:0000256" key="1">
    <source>
        <dbReference type="ARBA" id="ARBA00004141"/>
    </source>
</evidence>
<protein>
    <recommendedName>
        <fullName evidence="7">EamA domain-containing protein</fullName>
    </recommendedName>
</protein>
<feature type="transmembrane region" description="Helical" evidence="6">
    <location>
        <begin position="212"/>
        <end position="233"/>
    </location>
</feature>
<feature type="transmembrane region" description="Helical" evidence="6">
    <location>
        <begin position="239"/>
        <end position="262"/>
    </location>
</feature>
<evidence type="ECO:0000313" key="8">
    <source>
        <dbReference type="EMBL" id="OGG04323.1"/>
    </source>
</evidence>
<feature type="transmembrane region" description="Helical" evidence="6">
    <location>
        <begin position="118"/>
        <end position="136"/>
    </location>
</feature>
<feature type="transmembrane region" description="Helical" evidence="6">
    <location>
        <begin position="179"/>
        <end position="200"/>
    </location>
</feature>
<comment type="similarity">
    <text evidence="2">Belongs to the EamA transporter family.</text>
</comment>
<feature type="transmembrane region" description="Helical" evidence="6">
    <location>
        <begin position="63"/>
        <end position="82"/>
    </location>
</feature>
<sequence length="286" mass="30915">MGIITGLISMVCWGTGDFLAALASRRFGNLRTNFWMMTVSFILATAYFTTQLTTFTIASVQPYLVLLIAVAVFQAIAYLAFYRGLETGMVSVVSPVGASFALVTVILSVLFYGEHLKLTQVTGILLISSGIIGVSLNLEDLKKIRRLSVVKGVREALVAMMGWGISLFLIVPASKALGWFLPVYIFRFFAIIFILAANIVSRQTLRIPIKPGNLLLLLPIGIFDISAFFSYSLGVSSQYASVVASVGGAFAMVTVLLARVFLREKLHPNQLAGIAAIIAGIALISY</sequence>
<proteinExistence type="inferred from homology"/>
<organism evidence="8 9">
    <name type="scientific">Candidatus Gottesmanbacteria bacterium RBG_16_52_11</name>
    <dbReference type="NCBI Taxonomy" id="1798374"/>
    <lineage>
        <taxon>Bacteria</taxon>
        <taxon>Candidatus Gottesmaniibacteriota</taxon>
    </lineage>
</organism>
<dbReference type="SUPFAM" id="SSF103481">
    <property type="entry name" value="Multidrug resistance efflux transporter EmrE"/>
    <property type="match status" value="2"/>
</dbReference>
<keyword evidence="3 6" id="KW-0812">Transmembrane</keyword>
<dbReference type="InterPro" id="IPR050638">
    <property type="entry name" value="AA-Vitamin_Transporters"/>
</dbReference>
<dbReference type="EMBL" id="MFJD01000004">
    <property type="protein sequence ID" value="OGG04323.1"/>
    <property type="molecule type" value="Genomic_DNA"/>
</dbReference>
<accession>A0A1F5YW64</accession>
<feature type="transmembrane region" description="Helical" evidence="6">
    <location>
        <begin position="35"/>
        <end position="57"/>
    </location>
</feature>
<dbReference type="InterPro" id="IPR000620">
    <property type="entry name" value="EamA_dom"/>
</dbReference>
<dbReference type="InterPro" id="IPR037185">
    <property type="entry name" value="EmrE-like"/>
</dbReference>
<evidence type="ECO:0000256" key="2">
    <source>
        <dbReference type="ARBA" id="ARBA00007362"/>
    </source>
</evidence>
<comment type="caution">
    <text evidence="8">The sequence shown here is derived from an EMBL/GenBank/DDBJ whole genome shotgun (WGS) entry which is preliminary data.</text>
</comment>
<evidence type="ECO:0000259" key="7">
    <source>
        <dbReference type="Pfam" id="PF00892"/>
    </source>
</evidence>
<evidence type="ECO:0000313" key="9">
    <source>
        <dbReference type="Proteomes" id="UP000178448"/>
    </source>
</evidence>
<feature type="transmembrane region" description="Helical" evidence="6">
    <location>
        <begin position="89"/>
        <end position="112"/>
    </location>
</feature>
<dbReference type="PANTHER" id="PTHR32322">
    <property type="entry name" value="INNER MEMBRANE TRANSPORTER"/>
    <property type="match status" value="1"/>
</dbReference>
<comment type="subcellular location">
    <subcellularLocation>
        <location evidence="1">Membrane</location>
        <topology evidence="1">Multi-pass membrane protein</topology>
    </subcellularLocation>
</comment>
<reference evidence="8 9" key="1">
    <citation type="journal article" date="2016" name="Nat. Commun.">
        <title>Thousands of microbial genomes shed light on interconnected biogeochemical processes in an aquifer system.</title>
        <authorList>
            <person name="Anantharaman K."/>
            <person name="Brown C.T."/>
            <person name="Hug L.A."/>
            <person name="Sharon I."/>
            <person name="Castelle C.J."/>
            <person name="Probst A.J."/>
            <person name="Thomas B.C."/>
            <person name="Singh A."/>
            <person name="Wilkins M.J."/>
            <person name="Karaoz U."/>
            <person name="Brodie E.L."/>
            <person name="Williams K.H."/>
            <person name="Hubbard S.S."/>
            <person name="Banfield J.F."/>
        </authorList>
    </citation>
    <scope>NUCLEOTIDE SEQUENCE [LARGE SCALE GENOMIC DNA]</scope>
</reference>
<feature type="transmembrane region" description="Helical" evidence="6">
    <location>
        <begin position="156"/>
        <end position="173"/>
    </location>
</feature>
<evidence type="ECO:0000256" key="3">
    <source>
        <dbReference type="ARBA" id="ARBA00022692"/>
    </source>
</evidence>
<dbReference type="Pfam" id="PF00892">
    <property type="entry name" value="EamA"/>
    <property type="match status" value="2"/>
</dbReference>
<dbReference type="Proteomes" id="UP000178448">
    <property type="component" value="Unassembled WGS sequence"/>
</dbReference>